<evidence type="ECO:0000313" key="1">
    <source>
        <dbReference type="EMBL" id="KAJ5247674.1"/>
    </source>
</evidence>
<evidence type="ECO:0000313" key="2">
    <source>
        <dbReference type="Proteomes" id="UP001150941"/>
    </source>
</evidence>
<reference evidence="1" key="2">
    <citation type="journal article" date="2023" name="IMA Fungus">
        <title>Comparative genomic study of the Penicillium genus elucidates a diverse pangenome and 15 lateral gene transfer events.</title>
        <authorList>
            <person name="Petersen C."/>
            <person name="Sorensen T."/>
            <person name="Nielsen M.R."/>
            <person name="Sondergaard T.E."/>
            <person name="Sorensen J.L."/>
            <person name="Fitzpatrick D.A."/>
            <person name="Frisvad J.C."/>
            <person name="Nielsen K.L."/>
        </authorList>
    </citation>
    <scope>NUCLEOTIDE SEQUENCE</scope>
    <source>
        <strain evidence="1">IBT 19713</strain>
    </source>
</reference>
<name>A0A9W9TZT4_9EURO</name>
<sequence length="81" mass="9167">MPSYDFLLTYKQWTRTSRTALTQRRLGRPALFSILELSFSPEFDQVEFCDCQSLDRAGMGELTETSSGFLVALGGWVENGH</sequence>
<dbReference type="AlphaFoldDB" id="A0A9W9TZT4"/>
<proteinExistence type="predicted"/>
<organism evidence="1 2">
    <name type="scientific">Penicillium chermesinum</name>
    <dbReference type="NCBI Taxonomy" id="63820"/>
    <lineage>
        <taxon>Eukaryota</taxon>
        <taxon>Fungi</taxon>
        <taxon>Dikarya</taxon>
        <taxon>Ascomycota</taxon>
        <taxon>Pezizomycotina</taxon>
        <taxon>Eurotiomycetes</taxon>
        <taxon>Eurotiomycetidae</taxon>
        <taxon>Eurotiales</taxon>
        <taxon>Aspergillaceae</taxon>
        <taxon>Penicillium</taxon>
    </lineage>
</organism>
<comment type="caution">
    <text evidence="1">The sequence shown here is derived from an EMBL/GenBank/DDBJ whole genome shotgun (WGS) entry which is preliminary data.</text>
</comment>
<dbReference type="GeneID" id="83199257"/>
<protein>
    <submittedName>
        <fullName evidence="1">Uncharacterized protein</fullName>
    </submittedName>
</protein>
<dbReference type="Proteomes" id="UP001150941">
    <property type="component" value="Unassembled WGS sequence"/>
</dbReference>
<gene>
    <name evidence="1" type="ORF">N7468_002657</name>
</gene>
<keyword evidence="2" id="KW-1185">Reference proteome</keyword>
<dbReference type="EMBL" id="JAPQKS010000002">
    <property type="protein sequence ID" value="KAJ5247674.1"/>
    <property type="molecule type" value="Genomic_DNA"/>
</dbReference>
<accession>A0A9W9TZT4</accession>
<reference evidence="1" key="1">
    <citation type="submission" date="2022-11" db="EMBL/GenBank/DDBJ databases">
        <authorList>
            <person name="Petersen C."/>
        </authorList>
    </citation>
    <scope>NUCLEOTIDE SEQUENCE</scope>
    <source>
        <strain evidence="1">IBT 19713</strain>
    </source>
</reference>
<dbReference type="RefSeq" id="XP_058335095.1">
    <property type="nucleotide sequence ID" value="XM_058471954.1"/>
</dbReference>